<evidence type="ECO:0000256" key="7">
    <source>
        <dbReference type="ARBA" id="ARBA00023010"/>
    </source>
</evidence>
<evidence type="ECO:0000256" key="2">
    <source>
        <dbReference type="ARBA" id="ARBA00022448"/>
    </source>
</evidence>
<evidence type="ECO:0000313" key="11">
    <source>
        <dbReference type="EMBL" id="KGA15603.1"/>
    </source>
</evidence>
<accession>A0A094SBW5</accession>
<dbReference type="EMBL" id="JNSL01000108">
    <property type="protein sequence ID" value="KGA15603.1"/>
    <property type="molecule type" value="Genomic_DNA"/>
</dbReference>
<evidence type="ECO:0000256" key="9">
    <source>
        <dbReference type="SAM" id="MobiDB-lite"/>
    </source>
</evidence>
<dbReference type="SMART" id="SM01323">
    <property type="entry name" value="YajC"/>
    <property type="match status" value="1"/>
</dbReference>
<dbReference type="PANTHER" id="PTHR33909">
    <property type="entry name" value="SEC TRANSLOCON ACCESSORY COMPLEX SUBUNIT YAJC"/>
    <property type="match status" value="1"/>
</dbReference>
<evidence type="ECO:0008006" key="12">
    <source>
        <dbReference type="Google" id="ProtNLM"/>
    </source>
</evidence>
<comment type="subcellular location">
    <subcellularLocation>
        <location evidence="1">Cell membrane</location>
        <topology evidence="1">Single-pass membrane protein</topology>
    </subcellularLocation>
</comment>
<reference evidence="11" key="1">
    <citation type="submission" date="2014-06" db="EMBL/GenBank/DDBJ databases">
        <title>Key roles for freshwater Actinobacteria revealed by deep metagenomic sequencing.</title>
        <authorList>
            <person name="Ghai R."/>
            <person name="Mizuno C.M."/>
            <person name="Picazo A."/>
            <person name="Camacho A."/>
            <person name="Rodriguez-Valera F."/>
        </authorList>
    </citation>
    <scope>NUCLEOTIDE SEQUENCE</scope>
</reference>
<keyword evidence="2" id="KW-0813">Transport</keyword>
<evidence type="ECO:0000256" key="8">
    <source>
        <dbReference type="ARBA" id="ARBA00023136"/>
    </source>
</evidence>
<feature type="compositionally biased region" description="Low complexity" evidence="9">
    <location>
        <begin position="89"/>
        <end position="100"/>
    </location>
</feature>
<dbReference type="InterPro" id="IPR003849">
    <property type="entry name" value="Preprotein_translocase_YajC"/>
</dbReference>
<evidence type="ECO:0000256" key="6">
    <source>
        <dbReference type="ARBA" id="ARBA00022989"/>
    </source>
</evidence>
<protein>
    <recommendedName>
        <fullName evidence="12">Preprotein translocase subunit YajC</fullName>
    </recommendedName>
</protein>
<evidence type="ECO:0000256" key="5">
    <source>
        <dbReference type="ARBA" id="ARBA00022927"/>
    </source>
</evidence>
<feature type="compositionally biased region" description="Low complexity" evidence="9">
    <location>
        <begin position="108"/>
        <end position="120"/>
    </location>
</feature>
<name>A0A094SBW5_9ZZZZ</name>
<dbReference type="Pfam" id="PF02699">
    <property type="entry name" value="YajC"/>
    <property type="match status" value="1"/>
</dbReference>
<evidence type="ECO:0000256" key="1">
    <source>
        <dbReference type="ARBA" id="ARBA00004162"/>
    </source>
</evidence>
<evidence type="ECO:0000256" key="4">
    <source>
        <dbReference type="ARBA" id="ARBA00022692"/>
    </source>
</evidence>
<dbReference type="GO" id="GO:0005886">
    <property type="term" value="C:plasma membrane"/>
    <property type="evidence" value="ECO:0007669"/>
    <property type="project" value="UniProtKB-SubCell"/>
</dbReference>
<keyword evidence="6 10" id="KW-1133">Transmembrane helix</keyword>
<comment type="caution">
    <text evidence="11">The sequence shown here is derived from an EMBL/GenBank/DDBJ whole genome shotgun (WGS) entry which is preliminary data.</text>
</comment>
<keyword evidence="3" id="KW-1003">Cell membrane</keyword>
<feature type="region of interest" description="Disordered" evidence="9">
    <location>
        <begin position="84"/>
        <end position="120"/>
    </location>
</feature>
<evidence type="ECO:0000256" key="3">
    <source>
        <dbReference type="ARBA" id="ARBA00022475"/>
    </source>
</evidence>
<evidence type="ECO:0000256" key="10">
    <source>
        <dbReference type="SAM" id="Phobius"/>
    </source>
</evidence>
<organism evidence="11">
    <name type="scientific">freshwater metagenome</name>
    <dbReference type="NCBI Taxonomy" id="449393"/>
    <lineage>
        <taxon>unclassified sequences</taxon>
        <taxon>metagenomes</taxon>
        <taxon>ecological metagenomes</taxon>
    </lineage>
</organism>
<keyword evidence="5" id="KW-0653">Protein transport</keyword>
<dbReference type="PANTHER" id="PTHR33909:SF1">
    <property type="entry name" value="SEC TRANSLOCON ACCESSORY COMPLEX SUBUNIT YAJC"/>
    <property type="match status" value="1"/>
</dbReference>
<keyword evidence="8 10" id="KW-0472">Membrane</keyword>
<feature type="transmembrane region" description="Helical" evidence="10">
    <location>
        <begin position="6"/>
        <end position="23"/>
    </location>
</feature>
<dbReference type="AlphaFoldDB" id="A0A094SBW5"/>
<proteinExistence type="predicted"/>
<dbReference type="GO" id="GO:0015031">
    <property type="term" value="P:protein transport"/>
    <property type="evidence" value="ECO:0007669"/>
    <property type="project" value="UniProtKB-KW"/>
</dbReference>
<sequence length="120" mass="12756">MDDSLFLFLALAFLGAMLFYSSNKRKKAAKTLQAQVVKGAYVMLTSGIYGKITAVLENRIELETAPGQKLLVATGAVRSIEQELKKSKPTSAAKPAAKSAPKAKSRAVAKSPAKSSAKKK</sequence>
<keyword evidence="4 10" id="KW-0812">Transmembrane</keyword>
<gene>
    <name evidence="11" type="ORF">GM51_14480</name>
</gene>
<keyword evidence="7" id="KW-0811">Translocation</keyword>